<keyword evidence="1" id="KW-0472">Membrane</keyword>
<proteinExistence type="predicted"/>
<protein>
    <submittedName>
        <fullName evidence="3">Uncharacterized protein</fullName>
    </submittedName>
</protein>
<accession>A0AAF3FPF7</accession>
<feature type="transmembrane region" description="Helical" evidence="1">
    <location>
        <begin position="36"/>
        <end position="61"/>
    </location>
</feature>
<dbReference type="AlphaFoldDB" id="A0AAF3FPF7"/>
<organism evidence="2 3">
    <name type="scientific">Mesorhabditis belari</name>
    <dbReference type="NCBI Taxonomy" id="2138241"/>
    <lineage>
        <taxon>Eukaryota</taxon>
        <taxon>Metazoa</taxon>
        <taxon>Ecdysozoa</taxon>
        <taxon>Nematoda</taxon>
        <taxon>Chromadorea</taxon>
        <taxon>Rhabditida</taxon>
        <taxon>Rhabditina</taxon>
        <taxon>Rhabditomorpha</taxon>
        <taxon>Rhabditoidea</taxon>
        <taxon>Rhabditidae</taxon>
        <taxon>Mesorhabditinae</taxon>
        <taxon>Mesorhabditis</taxon>
    </lineage>
</organism>
<keyword evidence="1" id="KW-0812">Transmembrane</keyword>
<name>A0AAF3FPF7_9BILA</name>
<evidence type="ECO:0000313" key="2">
    <source>
        <dbReference type="Proteomes" id="UP000887575"/>
    </source>
</evidence>
<feature type="transmembrane region" description="Helical" evidence="1">
    <location>
        <begin position="67"/>
        <end position="87"/>
    </location>
</feature>
<keyword evidence="2" id="KW-1185">Reference proteome</keyword>
<dbReference type="WBParaSite" id="MBELARI_LOCUS8867">
    <property type="protein sequence ID" value="MBELARI_LOCUS8867"/>
    <property type="gene ID" value="MBELARI_LOCUS8867"/>
</dbReference>
<dbReference type="Proteomes" id="UP000887575">
    <property type="component" value="Unassembled WGS sequence"/>
</dbReference>
<sequence>MAESGQSSNSTNSTNSTDYLTIEELVLEFTPSQTDILVAIIYFGIVLSTNRFYAVAFMGIYYKKDPATTMIIVPILPVTLMTIGTFIRMEKILRP</sequence>
<evidence type="ECO:0000256" key="1">
    <source>
        <dbReference type="SAM" id="Phobius"/>
    </source>
</evidence>
<evidence type="ECO:0000313" key="3">
    <source>
        <dbReference type="WBParaSite" id="MBELARI_LOCUS8867"/>
    </source>
</evidence>
<keyword evidence="1" id="KW-1133">Transmembrane helix</keyword>
<reference evidence="3" key="1">
    <citation type="submission" date="2024-02" db="UniProtKB">
        <authorList>
            <consortium name="WormBaseParasite"/>
        </authorList>
    </citation>
    <scope>IDENTIFICATION</scope>
</reference>